<dbReference type="Gene3D" id="3.40.50.300">
    <property type="entry name" value="P-loop containing nucleotide triphosphate hydrolases"/>
    <property type="match status" value="1"/>
</dbReference>
<dbReference type="GO" id="GO:0005524">
    <property type="term" value="F:ATP binding"/>
    <property type="evidence" value="ECO:0007669"/>
    <property type="project" value="UniProtKB-KW"/>
</dbReference>
<dbReference type="InterPro" id="IPR011545">
    <property type="entry name" value="DEAD/DEAH_box_helicase_dom"/>
</dbReference>
<dbReference type="AlphaFoldDB" id="A0A822FM12"/>
<dbReference type="SUPFAM" id="SSF52540">
    <property type="entry name" value="P-loop containing nucleoside triphosphate hydrolases"/>
    <property type="match status" value="1"/>
</dbReference>
<evidence type="ECO:0000313" key="8">
    <source>
        <dbReference type="Proteomes" id="UP000663848"/>
    </source>
</evidence>
<evidence type="ECO:0000256" key="4">
    <source>
        <dbReference type="ARBA" id="ARBA00022840"/>
    </source>
</evidence>
<dbReference type="GO" id="GO:0003676">
    <property type="term" value="F:nucleic acid binding"/>
    <property type="evidence" value="ECO:0007669"/>
    <property type="project" value="InterPro"/>
</dbReference>
<organism evidence="7 8">
    <name type="scientific">Rotaria socialis</name>
    <dbReference type="NCBI Taxonomy" id="392032"/>
    <lineage>
        <taxon>Eukaryota</taxon>
        <taxon>Metazoa</taxon>
        <taxon>Spiralia</taxon>
        <taxon>Gnathifera</taxon>
        <taxon>Rotifera</taxon>
        <taxon>Eurotatoria</taxon>
        <taxon>Bdelloidea</taxon>
        <taxon>Philodinida</taxon>
        <taxon>Philodinidae</taxon>
        <taxon>Rotaria</taxon>
    </lineage>
</organism>
<evidence type="ECO:0000259" key="5">
    <source>
        <dbReference type="PROSITE" id="PS51192"/>
    </source>
</evidence>
<dbReference type="Pfam" id="PF00270">
    <property type="entry name" value="DEAD"/>
    <property type="match status" value="1"/>
</dbReference>
<dbReference type="Proteomes" id="UP000663848">
    <property type="component" value="Unassembled WGS sequence"/>
</dbReference>
<dbReference type="PROSITE" id="PS51192">
    <property type="entry name" value="HELICASE_ATP_BIND_1"/>
    <property type="match status" value="1"/>
</dbReference>
<name>A0A822FM12_9BILA</name>
<dbReference type="InterPro" id="IPR050079">
    <property type="entry name" value="DEAD_box_RNA_helicase"/>
</dbReference>
<proteinExistence type="predicted"/>
<keyword evidence="2" id="KW-0378">Hydrolase</keyword>
<dbReference type="InterPro" id="IPR014001">
    <property type="entry name" value="Helicase_ATP-bd"/>
</dbReference>
<evidence type="ECO:0000256" key="3">
    <source>
        <dbReference type="ARBA" id="ARBA00022806"/>
    </source>
</evidence>
<keyword evidence="4" id="KW-0067">ATP-binding</keyword>
<evidence type="ECO:0000313" key="6">
    <source>
        <dbReference type="EMBL" id="CAF5086973.1"/>
    </source>
</evidence>
<dbReference type="GO" id="GO:0003724">
    <property type="term" value="F:RNA helicase activity"/>
    <property type="evidence" value="ECO:0007669"/>
    <property type="project" value="TreeGrafter"/>
</dbReference>
<feature type="non-terminal residue" evidence="7">
    <location>
        <position position="1"/>
    </location>
</feature>
<comment type="caution">
    <text evidence="7">The sequence shown here is derived from an EMBL/GenBank/DDBJ whole genome shotgun (WGS) entry which is preliminary data.</text>
</comment>
<gene>
    <name evidence="6" type="ORF">QYT958_LOCUS44167</name>
    <name evidence="7" type="ORF">QYT958_LOCUS47028</name>
</gene>
<keyword evidence="1" id="KW-0547">Nucleotide-binding</keyword>
<protein>
    <recommendedName>
        <fullName evidence="5">Helicase ATP-binding domain-containing protein</fullName>
    </recommendedName>
</protein>
<dbReference type="PANTHER" id="PTHR47959:SF1">
    <property type="entry name" value="ATP-DEPENDENT RNA HELICASE DBPA"/>
    <property type="match status" value="1"/>
</dbReference>
<feature type="domain" description="Helicase ATP-binding" evidence="5">
    <location>
        <begin position="1"/>
        <end position="45"/>
    </location>
</feature>
<sequence>MIDLGFEEDVRNIISHFKAQRQTLLFSATMPKKIQNFAKSALVKP</sequence>
<reference evidence="7" key="1">
    <citation type="submission" date="2021-02" db="EMBL/GenBank/DDBJ databases">
        <authorList>
            <person name="Nowell W R."/>
        </authorList>
    </citation>
    <scope>NUCLEOTIDE SEQUENCE</scope>
</reference>
<dbReference type="InterPro" id="IPR027417">
    <property type="entry name" value="P-loop_NTPase"/>
</dbReference>
<dbReference type="GO" id="GO:0005829">
    <property type="term" value="C:cytosol"/>
    <property type="evidence" value="ECO:0007669"/>
    <property type="project" value="TreeGrafter"/>
</dbReference>
<dbReference type="EMBL" id="CAJOBR010086374">
    <property type="protein sequence ID" value="CAF5133359.1"/>
    <property type="molecule type" value="Genomic_DNA"/>
</dbReference>
<evidence type="ECO:0000256" key="2">
    <source>
        <dbReference type="ARBA" id="ARBA00022801"/>
    </source>
</evidence>
<evidence type="ECO:0000256" key="1">
    <source>
        <dbReference type="ARBA" id="ARBA00022741"/>
    </source>
</evidence>
<dbReference type="GO" id="GO:0016787">
    <property type="term" value="F:hydrolase activity"/>
    <property type="evidence" value="ECO:0007669"/>
    <property type="project" value="UniProtKB-KW"/>
</dbReference>
<accession>A0A822FM12</accession>
<evidence type="ECO:0000313" key="7">
    <source>
        <dbReference type="EMBL" id="CAF5133359.1"/>
    </source>
</evidence>
<keyword evidence="3" id="KW-0347">Helicase</keyword>
<dbReference type="EMBL" id="CAJOBR010066883">
    <property type="protein sequence ID" value="CAF5086973.1"/>
    <property type="molecule type" value="Genomic_DNA"/>
</dbReference>
<dbReference type="PANTHER" id="PTHR47959">
    <property type="entry name" value="ATP-DEPENDENT RNA HELICASE RHLE-RELATED"/>
    <property type="match status" value="1"/>
</dbReference>